<dbReference type="PRINTS" id="PR01438">
    <property type="entry name" value="UNVRSLSTRESS"/>
</dbReference>
<comment type="similarity">
    <text evidence="1">Belongs to the universal stress protein A family.</text>
</comment>
<dbReference type="Proteomes" id="UP001057702">
    <property type="component" value="Unassembled WGS sequence"/>
</dbReference>
<dbReference type="PANTHER" id="PTHR46268">
    <property type="entry name" value="STRESS RESPONSE PROTEIN NHAX"/>
    <property type="match status" value="1"/>
</dbReference>
<dbReference type="SUPFAM" id="SSF52402">
    <property type="entry name" value="Adenine nucleotide alpha hydrolases-like"/>
    <property type="match status" value="2"/>
</dbReference>
<evidence type="ECO:0000256" key="1">
    <source>
        <dbReference type="ARBA" id="ARBA00008791"/>
    </source>
</evidence>
<dbReference type="InterPro" id="IPR014729">
    <property type="entry name" value="Rossmann-like_a/b/a_fold"/>
</dbReference>
<organism evidence="3 4">
    <name type="scientific">Streptomyces humicola</name>
    <dbReference type="NCBI Taxonomy" id="2953240"/>
    <lineage>
        <taxon>Bacteria</taxon>
        <taxon>Bacillati</taxon>
        <taxon>Actinomycetota</taxon>
        <taxon>Actinomycetes</taxon>
        <taxon>Kitasatosporales</taxon>
        <taxon>Streptomycetaceae</taxon>
        <taxon>Streptomyces</taxon>
    </lineage>
</organism>
<gene>
    <name evidence="3" type="ORF">NGB36_30690</name>
</gene>
<evidence type="ECO:0000259" key="2">
    <source>
        <dbReference type="Pfam" id="PF00582"/>
    </source>
</evidence>
<dbReference type="PANTHER" id="PTHR46268:SF6">
    <property type="entry name" value="UNIVERSAL STRESS PROTEIN UP12"/>
    <property type="match status" value="1"/>
</dbReference>
<evidence type="ECO:0000313" key="4">
    <source>
        <dbReference type="Proteomes" id="UP001057702"/>
    </source>
</evidence>
<keyword evidence="4" id="KW-1185">Reference proteome</keyword>
<name>A0ABT1Q4K9_9ACTN</name>
<dbReference type="Pfam" id="PF00582">
    <property type="entry name" value="Usp"/>
    <property type="match status" value="2"/>
</dbReference>
<dbReference type="InterPro" id="IPR006016">
    <property type="entry name" value="UspA"/>
</dbReference>
<dbReference type="InterPro" id="IPR006015">
    <property type="entry name" value="Universal_stress_UspA"/>
</dbReference>
<evidence type="ECO:0000313" key="3">
    <source>
        <dbReference type="EMBL" id="MCQ4084819.1"/>
    </source>
</evidence>
<proteinExistence type="inferred from homology"/>
<comment type="caution">
    <text evidence="3">The sequence shown here is derived from an EMBL/GenBank/DDBJ whole genome shotgun (WGS) entry which is preliminary data.</text>
</comment>
<protein>
    <submittedName>
        <fullName evidence="3">Universal stress protein</fullName>
    </submittedName>
</protein>
<feature type="domain" description="UspA" evidence="2">
    <location>
        <begin position="6"/>
        <end position="135"/>
    </location>
</feature>
<reference evidence="3" key="1">
    <citation type="submission" date="2022-06" db="EMBL/GenBank/DDBJ databases">
        <title>Draft genome sequence of Streptomyces sp. RB6PN25 isolated from peat swamp forest in Thailand.</title>
        <authorList>
            <person name="Duangmal K."/>
            <person name="Klaysubun C."/>
        </authorList>
    </citation>
    <scope>NUCLEOTIDE SEQUENCE</scope>
    <source>
        <strain evidence="3">RB6PN25</strain>
    </source>
</reference>
<dbReference type="RefSeq" id="WP_255923900.1">
    <property type="nucleotide sequence ID" value="NZ_JANFNG010000042.1"/>
</dbReference>
<accession>A0ABT1Q4K9</accession>
<dbReference type="EMBL" id="JANFNG010000042">
    <property type="protein sequence ID" value="MCQ4084819.1"/>
    <property type="molecule type" value="Genomic_DNA"/>
</dbReference>
<feature type="domain" description="UspA" evidence="2">
    <location>
        <begin position="147"/>
        <end position="281"/>
    </location>
</feature>
<dbReference type="Gene3D" id="3.40.50.620">
    <property type="entry name" value="HUPs"/>
    <property type="match status" value="2"/>
</dbReference>
<sequence length="282" mass="29946">MTVLPVTVGLDGSAESLAAAGWAARDARLREAPLRLVSAWPGQPDVAPGLEAEWHRWAEHMLRATASDLASSYPELRITVEEVRGDPVTVLLDEGERGQMVVLGSRGVGQISGFFLGSVGLELAATATQPVVLVRAETDVSRQGEVVVGLALRRPNDGLLEFAFEAAERRGAVLRAVHASRVPPIHGVAPWVVDTALDEAREDKGRRLGETLAVWRKRFSGVRVCEELASDAPSRRLVNAAAEASLVVVGRGPRRPGHGARLGPVSQAVVHHAPCPVAIVPG</sequence>